<dbReference type="InParanoid" id="A0A7M7HGQ7"/>
<dbReference type="OrthoDB" id="10058456at2759"/>
<dbReference type="Proteomes" id="UP000007110">
    <property type="component" value="Unassembled WGS sequence"/>
</dbReference>
<reference evidence="2" key="1">
    <citation type="submission" date="2015-02" db="EMBL/GenBank/DDBJ databases">
        <title>Genome sequencing for Strongylocentrotus purpuratus.</title>
        <authorList>
            <person name="Murali S."/>
            <person name="Liu Y."/>
            <person name="Vee V."/>
            <person name="English A."/>
            <person name="Wang M."/>
            <person name="Skinner E."/>
            <person name="Han Y."/>
            <person name="Muzny D.M."/>
            <person name="Worley K.C."/>
            <person name="Gibbs R.A."/>
        </authorList>
    </citation>
    <scope>NUCLEOTIDE SEQUENCE</scope>
</reference>
<dbReference type="AlphaFoldDB" id="A0A7M7HGQ7"/>
<dbReference type="GeneID" id="105443398"/>
<keyword evidence="2" id="KW-1185">Reference proteome</keyword>
<protein>
    <submittedName>
        <fullName evidence="1">Uncharacterized protein</fullName>
    </submittedName>
</protein>
<reference evidence="1" key="2">
    <citation type="submission" date="2021-01" db="UniProtKB">
        <authorList>
            <consortium name="EnsemblMetazoa"/>
        </authorList>
    </citation>
    <scope>IDENTIFICATION</scope>
</reference>
<dbReference type="KEGG" id="spu:105443398"/>
<dbReference type="OMA" id="ESKCTIM"/>
<organism evidence="1 2">
    <name type="scientific">Strongylocentrotus purpuratus</name>
    <name type="common">Purple sea urchin</name>
    <dbReference type="NCBI Taxonomy" id="7668"/>
    <lineage>
        <taxon>Eukaryota</taxon>
        <taxon>Metazoa</taxon>
        <taxon>Echinodermata</taxon>
        <taxon>Eleutherozoa</taxon>
        <taxon>Echinozoa</taxon>
        <taxon>Echinoidea</taxon>
        <taxon>Euechinoidea</taxon>
        <taxon>Echinacea</taxon>
        <taxon>Camarodonta</taxon>
        <taxon>Echinidea</taxon>
        <taxon>Strongylocentrotidae</taxon>
        <taxon>Strongylocentrotus</taxon>
    </lineage>
</organism>
<evidence type="ECO:0000313" key="2">
    <source>
        <dbReference type="Proteomes" id="UP000007110"/>
    </source>
</evidence>
<evidence type="ECO:0000313" key="1">
    <source>
        <dbReference type="EnsemblMetazoa" id="XP_011674788"/>
    </source>
</evidence>
<sequence length="265" mass="30682">MFMFGWRDITLSGEESKCTIMAEERKKFFNLVKKLHVYYRDQLSAALISINKFEKGKKYFIRALRVIVPVCYDDIPVLTLKNMEDELKLYRENSPENDPVNNGITPGVTPDGIGNRLETMTVSTRASSSRIRENDATSQHKAHCQIVETFLKNVHNFRLFRQHVKMNIVTKLQKIPRNVVETDMQKRALGEIEALLGAWTILLDRNNNLVRLVHPEVREQAEKMFETEQEVAYYVGILSVLPKLTDIANKIEFSLTKYEMSADRV</sequence>
<proteinExistence type="predicted"/>
<accession>A0A7M7HGQ7</accession>
<name>A0A7M7HGQ7_STRPU</name>
<dbReference type="RefSeq" id="XP_011674788.2">
    <property type="nucleotide sequence ID" value="XM_011676486.2"/>
</dbReference>
<dbReference type="EnsemblMetazoa" id="XM_011676486">
    <property type="protein sequence ID" value="XP_011674788"/>
    <property type="gene ID" value="LOC105443398"/>
</dbReference>